<proteinExistence type="predicted"/>
<evidence type="ECO:0000313" key="3">
    <source>
        <dbReference type="Proteomes" id="UP000050761"/>
    </source>
</evidence>
<sequence length="99" mass="11296">MSDFLTVVVAGDSATLQHVKAFPVPSRPRPRQAGILRGFAVKPASNNDHPLGYDDSDREKRRRRKETVERRSITKRSEDLQKDIGVRAEHYLAKSLRLE</sequence>
<dbReference type="EMBL" id="UZAH01031826">
    <property type="protein sequence ID" value="VDP18082.1"/>
    <property type="molecule type" value="Genomic_DNA"/>
</dbReference>
<protein>
    <submittedName>
        <fullName evidence="4">BZIP domain-containing protein</fullName>
    </submittedName>
</protein>
<reference evidence="2 3" key="1">
    <citation type="submission" date="2018-11" db="EMBL/GenBank/DDBJ databases">
        <authorList>
            <consortium name="Pathogen Informatics"/>
        </authorList>
    </citation>
    <scope>NUCLEOTIDE SEQUENCE [LARGE SCALE GENOMIC DNA]</scope>
</reference>
<dbReference type="AlphaFoldDB" id="A0A183GCY0"/>
<accession>A0A183GCY0</accession>
<keyword evidence="3" id="KW-1185">Reference proteome</keyword>
<dbReference type="WBParaSite" id="HPBE_0002006201-mRNA-1">
    <property type="protein sequence ID" value="HPBE_0002006201-mRNA-1"/>
    <property type="gene ID" value="HPBE_0002006201"/>
</dbReference>
<evidence type="ECO:0000313" key="4">
    <source>
        <dbReference type="WBParaSite" id="HPBE_0002006201-mRNA-1"/>
    </source>
</evidence>
<feature type="region of interest" description="Disordered" evidence="1">
    <location>
        <begin position="38"/>
        <end position="80"/>
    </location>
</feature>
<evidence type="ECO:0000313" key="2">
    <source>
        <dbReference type="EMBL" id="VDP18082.1"/>
    </source>
</evidence>
<organism evidence="3 4">
    <name type="scientific">Heligmosomoides polygyrus</name>
    <name type="common">Parasitic roundworm</name>
    <dbReference type="NCBI Taxonomy" id="6339"/>
    <lineage>
        <taxon>Eukaryota</taxon>
        <taxon>Metazoa</taxon>
        <taxon>Ecdysozoa</taxon>
        <taxon>Nematoda</taxon>
        <taxon>Chromadorea</taxon>
        <taxon>Rhabditida</taxon>
        <taxon>Rhabditina</taxon>
        <taxon>Rhabditomorpha</taxon>
        <taxon>Strongyloidea</taxon>
        <taxon>Heligmosomidae</taxon>
        <taxon>Heligmosomoides</taxon>
    </lineage>
</organism>
<name>A0A183GCY0_HELPZ</name>
<feature type="compositionally biased region" description="Basic and acidic residues" evidence="1">
    <location>
        <begin position="66"/>
        <end position="80"/>
    </location>
</feature>
<reference evidence="4" key="2">
    <citation type="submission" date="2019-09" db="UniProtKB">
        <authorList>
            <consortium name="WormBaseParasite"/>
        </authorList>
    </citation>
    <scope>IDENTIFICATION</scope>
</reference>
<evidence type="ECO:0000256" key="1">
    <source>
        <dbReference type="SAM" id="MobiDB-lite"/>
    </source>
</evidence>
<dbReference type="Proteomes" id="UP000050761">
    <property type="component" value="Unassembled WGS sequence"/>
</dbReference>
<gene>
    <name evidence="2" type="ORF">HPBE_LOCUS20061</name>
</gene>
<accession>A0A3P8AU64</accession>